<dbReference type="HAMAP" id="MF_01678">
    <property type="entry name" value="Salvage_MtnA"/>
    <property type="match status" value="1"/>
</dbReference>
<dbReference type="NCBIfam" id="NF004326">
    <property type="entry name" value="PRK05720.1"/>
    <property type="match status" value="1"/>
</dbReference>
<dbReference type="GO" id="GO:0016853">
    <property type="term" value="F:isomerase activity"/>
    <property type="evidence" value="ECO:0007669"/>
    <property type="project" value="UniProtKB-KW"/>
</dbReference>
<dbReference type="NCBIfam" id="TIGR00524">
    <property type="entry name" value="eIF-2B_rel"/>
    <property type="match status" value="1"/>
</dbReference>
<proteinExistence type="inferred from homology"/>
<keyword evidence="4" id="KW-1185">Reference proteome</keyword>
<comment type="pathway">
    <text evidence="2">Amino-acid biosynthesis; L-methionine biosynthesis via salvage pathway; L-methionine from S-methyl-5-thio-alpha-D-ribose 1-phosphate: step 1/6.</text>
</comment>
<comment type="catalytic activity">
    <reaction evidence="2">
        <text>5-(methylsulfanyl)-alpha-D-ribose 1-phosphate = 5-(methylsulfanyl)-D-ribulose 1-phosphate</text>
        <dbReference type="Rhea" id="RHEA:19989"/>
        <dbReference type="ChEBI" id="CHEBI:58533"/>
        <dbReference type="ChEBI" id="CHEBI:58548"/>
        <dbReference type="EC" id="5.3.1.23"/>
    </reaction>
</comment>
<evidence type="ECO:0000256" key="2">
    <source>
        <dbReference type="HAMAP-Rule" id="MF_01678"/>
    </source>
</evidence>
<dbReference type="Gene3D" id="3.40.50.10470">
    <property type="entry name" value="Translation initiation factor eif-2b, domain 2"/>
    <property type="match status" value="1"/>
</dbReference>
<dbReference type="InterPro" id="IPR027363">
    <property type="entry name" value="M1Pi_N"/>
</dbReference>
<dbReference type="InterPro" id="IPR011559">
    <property type="entry name" value="Initiation_fac_2B_a/b/d"/>
</dbReference>
<dbReference type="RefSeq" id="WP_201372850.1">
    <property type="nucleotide sequence ID" value="NZ_BNJG01000002.1"/>
</dbReference>
<dbReference type="Pfam" id="PF01008">
    <property type="entry name" value="IF-2B"/>
    <property type="match status" value="1"/>
</dbReference>
<feature type="binding site" evidence="2">
    <location>
        <begin position="262"/>
        <end position="263"/>
    </location>
    <ligand>
        <name>substrate</name>
    </ligand>
</feature>
<feature type="site" description="Transition state stabilizer" evidence="2">
    <location>
        <position position="172"/>
    </location>
</feature>
<accession>A0ABQ3UUI2</accession>
<keyword evidence="1 2" id="KW-0413">Isomerase</keyword>
<feature type="binding site" evidence="2">
    <location>
        <position position="211"/>
    </location>
    <ligand>
        <name>substrate</name>
    </ligand>
</feature>
<dbReference type="InterPro" id="IPR042529">
    <property type="entry name" value="IF_2B-like_C"/>
</dbReference>
<dbReference type="PANTHER" id="PTHR43475">
    <property type="entry name" value="METHYLTHIORIBOSE-1-PHOSPHATE ISOMERASE"/>
    <property type="match status" value="1"/>
</dbReference>
<feature type="binding site" evidence="2">
    <location>
        <begin position="54"/>
        <end position="56"/>
    </location>
    <ligand>
        <name>substrate</name>
    </ligand>
</feature>
<sequence length="359" mass="38899">MLDQRLLQPVWWEENEQGVYVGLIDQTLLPQQTKHLRLTSEVEVAEAIRALRVRGAPAIGAAAAFGLVLGLARQVRERGETLGLVEAREQLQAIGALLTTTRPTAVNLAWAIKRLLRCVDENFALVRNAQELQRVLLAEARAIVQEDHDACERMGELGAALLAEGDTVLTHCNAGALATMGIGTALAPIYVAHNAGKRVHVLVDETRPLLQGSRLTAWELQRAGVPLTLITDNMAGSFMRQGRVQAVFVGADCIAANGDVANKIGTYSVAVLASVHQIPFYVVAPTSTFDLSLSSGEQIPVEQRKPEEVTSVRGSIIAPEGVNVTNPAFDVTPHQYITALITEKGIFRAPYEALLRNVW</sequence>
<comment type="caution">
    <text evidence="3">The sequence shown here is derived from an EMBL/GenBank/DDBJ whole genome shotgun (WGS) entry which is preliminary data.</text>
</comment>
<dbReference type="EC" id="5.3.1.23" evidence="2"/>
<dbReference type="InterPro" id="IPR000649">
    <property type="entry name" value="IF-2B-related"/>
</dbReference>
<dbReference type="Gene3D" id="1.20.120.420">
    <property type="entry name" value="translation initiation factor eif-2b, domain 1"/>
    <property type="match status" value="1"/>
</dbReference>
<organism evidence="3 4">
    <name type="scientific">Ktedonobacter robiniae</name>
    <dbReference type="NCBI Taxonomy" id="2778365"/>
    <lineage>
        <taxon>Bacteria</taxon>
        <taxon>Bacillati</taxon>
        <taxon>Chloroflexota</taxon>
        <taxon>Ktedonobacteria</taxon>
        <taxon>Ktedonobacterales</taxon>
        <taxon>Ktedonobacteraceae</taxon>
        <taxon>Ktedonobacter</taxon>
    </lineage>
</organism>
<comment type="function">
    <text evidence="2">Catalyzes the interconversion of methylthioribose-1-phosphate (MTR-1-P) into methylthioribulose-1-phosphate (MTRu-1-P).</text>
</comment>
<dbReference type="InterPro" id="IPR005251">
    <property type="entry name" value="IF-M1Pi"/>
</dbReference>
<keyword evidence="2" id="KW-0486">Methionine biosynthesis</keyword>
<evidence type="ECO:0000313" key="3">
    <source>
        <dbReference type="EMBL" id="GHO56332.1"/>
    </source>
</evidence>
<feature type="active site" description="Proton donor" evidence="2">
    <location>
        <position position="252"/>
    </location>
</feature>
<feature type="binding site" evidence="2">
    <location>
        <position position="102"/>
    </location>
    <ligand>
        <name>substrate</name>
    </ligand>
</feature>
<comment type="similarity">
    <text evidence="2">Belongs to the EIF-2B alpha/beta/delta subunits family. MtnA subfamily.</text>
</comment>
<dbReference type="EMBL" id="BNJG01000002">
    <property type="protein sequence ID" value="GHO56332.1"/>
    <property type="molecule type" value="Genomic_DNA"/>
</dbReference>
<dbReference type="Proteomes" id="UP000654345">
    <property type="component" value="Unassembled WGS sequence"/>
</dbReference>
<dbReference type="SUPFAM" id="SSF100950">
    <property type="entry name" value="NagB/RpiA/CoA transferase-like"/>
    <property type="match status" value="1"/>
</dbReference>
<reference evidence="3 4" key="1">
    <citation type="journal article" date="2021" name="Int. J. Syst. Evol. Microbiol.">
        <title>Reticulibacter mediterranei gen. nov., sp. nov., within the new family Reticulibacteraceae fam. nov., and Ktedonospora formicarum gen. nov., sp. nov., Ktedonobacter robiniae sp. nov., Dictyobacter formicarum sp. nov. and Dictyobacter arantiisoli sp. nov., belonging to the class Ktedonobacteria.</title>
        <authorList>
            <person name="Yabe S."/>
            <person name="Zheng Y."/>
            <person name="Wang C.M."/>
            <person name="Sakai Y."/>
            <person name="Abe K."/>
            <person name="Yokota A."/>
            <person name="Donadio S."/>
            <person name="Cavaletti L."/>
            <person name="Monciardini P."/>
        </authorList>
    </citation>
    <scope>NUCLEOTIDE SEQUENCE [LARGE SCALE GENOMIC DNA]</scope>
    <source>
        <strain evidence="3 4">SOSP1-30</strain>
    </source>
</reference>
<dbReference type="InterPro" id="IPR037171">
    <property type="entry name" value="NagB/RpiA_transferase-like"/>
</dbReference>
<dbReference type="NCBIfam" id="TIGR00512">
    <property type="entry name" value="salvage_mtnA"/>
    <property type="match status" value="1"/>
</dbReference>
<protein>
    <recommendedName>
        <fullName evidence="2">Methylthioribose-1-phosphate isomerase</fullName>
        <shortName evidence="2">M1Pi</shortName>
        <shortName evidence="2">MTR-1-P isomerase</shortName>
        <ecNumber evidence="2">5.3.1.23</ecNumber>
    </recommendedName>
    <alternativeName>
        <fullName evidence="2">S-methyl-5-thioribose-1-phosphate isomerase</fullName>
    </alternativeName>
</protein>
<dbReference type="PANTHER" id="PTHR43475:SF1">
    <property type="entry name" value="METHYLTHIORIBOSE-1-PHOSPHATE ISOMERASE"/>
    <property type="match status" value="1"/>
</dbReference>
<evidence type="ECO:0000256" key="1">
    <source>
        <dbReference type="ARBA" id="ARBA00023235"/>
    </source>
</evidence>
<keyword evidence="2" id="KW-0028">Amino-acid biosynthesis</keyword>
<gene>
    <name evidence="3" type="primary">mtnA_2</name>
    <name evidence="2" type="synonym">mtnA</name>
    <name evidence="3" type="ORF">KSB_48070</name>
</gene>
<evidence type="ECO:0000313" key="4">
    <source>
        <dbReference type="Proteomes" id="UP000654345"/>
    </source>
</evidence>
<name>A0ABQ3UUI2_9CHLR</name>